<dbReference type="PANTHER" id="PTHR38340">
    <property type="entry name" value="S-LAYER PROTEIN"/>
    <property type="match status" value="1"/>
</dbReference>
<dbReference type="PRINTS" id="PR00313">
    <property type="entry name" value="CABNDNGRPT"/>
</dbReference>
<dbReference type="Gene3D" id="2.150.10.10">
    <property type="entry name" value="Serralysin-like metalloprotease, C-terminal"/>
    <property type="match status" value="3"/>
</dbReference>
<comment type="caution">
    <text evidence="4">The sequence shown here is derived from an EMBL/GenBank/DDBJ whole genome shotgun (WGS) entry which is preliminary data.</text>
</comment>
<keyword evidence="2" id="KW-0964">Secreted</keyword>
<dbReference type="InterPro" id="IPR001343">
    <property type="entry name" value="Hemolysn_Ca-bd"/>
</dbReference>
<evidence type="ECO:0000313" key="5">
    <source>
        <dbReference type="Proteomes" id="UP000247727"/>
    </source>
</evidence>
<dbReference type="SUPFAM" id="SSF51120">
    <property type="entry name" value="beta-Roll"/>
    <property type="match status" value="2"/>
</dbReference>
<name>A0A318TQG4_9RHOB</name>
<dbReference type="EMBL" id="QJTK01000038">
    <property type="protein sequence ID" value="PYF06030.1"/>
    <property type="molecule type" value="Genomic_DNA"/>
</dbReference>
<sequence length="528" mass="52645">MELALLMFALPLVLLGAGGGSGSEEADDDTRQIEGTEAADAIRDDSGEDLTVDALGGDDTISTGAGDDTIEAGAGDDHVSGGAGQNSLAGGAGDDVLDGADSTLGADHLDGGAGDDTILAAGDDTIATGAGADLISLGSQPGAEDTEPLVSVSHLTVTDFTPGEDHLEIDMSGTVDGGTHGAGVLGLREEDGNTIVTLLDPLTGLSQDAVTLLGVTGTTLADLVPDYAGPDTVSGTEGADDLMLANHWEAVFVDGGAGNDSIELGGGADLALGGAGADAISGNYGADTLLGGAGNDRLQAGYFDDMAGDLPFDVPEYGLETEDRRDDDLPDYLDGGAGDDTIYGGSGGESAIDTLIGGEGDDVIADIPGWSWTGFGAASTGDSAALIDAGTGNDTIFVSGADTVTTGAGADLIEMGSHHSEDFGGSSIERETVTPAVLTSLVTITDFTPGEDLLQIDLDQVESTIDHETQTVPDVTTTTYDLHLREEDGNTIVSVGLPGGIFTDAVVLQGVTGVRLADILAEPEAAAA</sequence>
<gene>
    <name evidence="4" type="ORF">C8J30_1383</name>
</gene>
<dbReference type="OrthoDB" id="7688524at2"/>
<dbReference type="InterPro" id="IPR050557">
    <property type="entry name" value="RTX_toxin/Mannuronan_C5-epim"/>
</dbReference>
<evidence type="ECO:0000256" key="1">
    <source>
        <dbReference type="ARBA" id="ARBA00004613"/>
    </source>
</evidence>
<dbReference type="AlphaFoldDB" id="A0A318TQG4"/>
<evidence type="ECO:0000313" key="4">
    <source>
        <dbReference type="EMBL" id="PYF06030.1"/>
    </source>
</evidence>
<dbReference type="Pfam" id="PF00353">
    <property type="entry name" value="HemolysinCabind"/>
    <property type="match status" value="7"/>
</dbReference>
<protein>
    <submittedName>
        <fullName evidence="4">Hemolysin type calcium-binding protein</fullName>
    </submittedName>
</protein>
<dbReference type="RefSeq" id="WP_110807464.1">
    <property type="nucleotide sequence ID" value="NZ_QJTK01000038.1"/>
</dbReference>
<proteinExistence type="predicted"/>
<dbReference type="PROSITE" id="PS00330">
    <property type="entry name" value="HEMOLYSIN_CALCIUM"/>
    <property type="match status" value="1"/>
</dbReference>
<feature type="region of interest" description="Disordered" evidence="3">
    <location>
        <begin position="54"/>
        <end position="94"/>
    </location>
</feature>
<dbReference type="GO" id="GO:0005576">
    <property type="term" value="C:extracellular region"/>
    <property type="evidence" value="ECO:0007669"/>
    <property type="project" value="UniProtKB-SubCell"/>
</dbReference>
<dbReference type="GO" id="GO:0005509">
    <property type="term" value="F:calcium ion binding"/>
    <property type="evidence" value="ECO:0007669"/>
    <property type="project" value="InterPro"/>
</dbReference>
<evidence type="ECO:0000256" key="2">
    <source>
        <dbReference type="ARBA" id="ARBA00022525"/>
    </source>
</evidence>
<dbReference type="InterPro" id="IPR011049">
    <property type="entry name" value="Serralysin-like_metalloprot_C"/>
</dbReference>
<comment type="subcellular location">
    <subcellularLocation>
        <location evidence="1">Secreted</location>
    </subcellularLocation>
</comment>
<evidence type="ECO:0000256" key="3">
    <source>
        <dbReference type="SAM" id="MobiDB-lite"/>
    </source>
</evidence>
<accession>A0A318TQG4</accession>
<keyword evidence="5" id="KW-1185">Reference proteome</keyword>
<organism evidence="4 5">
    <name type="scientific">Rhodobacter viridis</name>
    <dbReference type="NCBI Taxonomy" id="1054202"/>
    <lineage>
        <taxon>Bacteria</taxon>
        <taxon>Pseudomonadati</taxon>
        <taxon>Pseudomonadota</taxon>
        <taxon>Alphaproteobacteria</taxon>
        <taxon>Rhodobacterales</taxon>
        <taxon>Rhodobacter group</taxon>
        <taxon>Rhodobacter</taxon>
    </lineage>
</organism>
<dbReference type="PANTHER" id="PTHR38340:SF1">
    <property type="entry name" value="S-LAYER PROTEIN"/>
    <property type="match status" value="1"/>
</dbReference>
<dbReference type="InterPro" id="IPR018511">
    <property type="entry name" value="Hemolysin-typ_Ca-bd_CS"/>
</dbReference>
<reference evidence="4 5" key="1">
    <citation type="submission" date="2018-06" db="EMBL/GenBank/DDBJ databases">
        <title>Genomic Encyclopedia of Type Strains, Phase III (KMG-III): the genomes of soil and plant-associated and newly described type strains.</title>
        <authorList>
            <person name="Whitman W."/>
        </authorList>
    </citation>
    <scope>NUCLEOTIDE SEQUENCE [LARGE SCALE GENOMIC DNA]</scope>
    <source>
        <strain evidence="4 5">JA737</strain>
    </source>
</reference>
<dbReference type="Proteomes" id="UP000247727">
    <property type="component" value="Unassembled WGS sequence"/>
</dbReference>